<reference evidence="3 4" key="1">
    <citation type="journal article" date="2020" name="Cell">
        <title>Large-Scale Comparative Analyses of Tick Genomes Elucidate Their Genetic Diversity and Vector Capacities.</title>
        <authorList>
            <consortium name="Tick Genome and Microbiome Consortium (TIGMIC)"/>
            <person name="Jia N."/>
            <person name="Wang J."/>
            <person name="Shi W."/>
            <person name="Du L."/>
            <person name="Sun Y."/>
            <person name="Zhan W."/>
            <person name="Jiang J.F."/>
            <person name="Wang Q."/>
            <person name="Zhang B."/>
            <person name="Ji P."/>
            <person name="Bell-Sakyi L."/>
            <person name="Cui X.M."/>
            <person name="Yuan T.T."/>
            <person name="Jiang B.G."/>
            <person name="Yang W.F."/>
            <person name="Lam T.T."/>
            <person name="Chang Q.C."/>
            <person name="Ding S.J."/>
            <person name="Wang X.J."/>
            <person name="Zhu J.G."/>
            <person name="Ruan X.D."/>
            <person name="Zhao L."/>
            <person name="Wei J.T."/>
            <person name="Ye R.Z."/>
            <person name="Que T.C."/>
            <person name="Du C.H."/>
            <person name="Zhou Y.H."/>
            <person name="Cheng J.X."/>
            <person name="Dai P.F."/>
            <person name="Guo W.B."/>
            <person name="Han X.H."/>
            <person name="Huang E.J."/>
            <person name="Li L.F."/>
            <person name="Wei W."/>
            <person name="Gao Y.C."/>
            <person name="Liu J.Z."/>
            <person name="Shao H.Z."/>
            <person name="Wang X."/>
            <person name="Wang C.C."/>
            <person name="Yang T.C."/>
            <person name="Huo Q.B."/>
            <person name="Li W."/>
            <person name="Chen H.Y."/>
            <person name="Chen S.E."/>
            <person name="Zhou L.G."/>
            <person name="Ni X.B."/>
            <person name="Tian J.H."/>
            <person name="Sheng Y."/>
            <person name="Liu T."/>
            <person name="Pan Y.S."/>
            <person name="Xia L.Y."/>
            <person name="Li J."/>
            <person name="Zhao F."/>
            <person name="Cao W.C."/>
        </authorList>
    </citation>
    <scope>NUCLEOTIDE SEQUENCE [LARGE SCALE GENOMIC DNA]</scope>
    <source>
        <strain evidence="3">HaeL-2018</strain>
    </source>
</reference>
<comment type="caution">
    <text evidence="3">The sequence shown here is derived from an EMBL/GenBank/DDBJ whole genome shotgun (WGS) entry which is preliminary data.</text>
</comment>
<dbReference type="VEuPathDB" id="VectorBase:HLOH_058817"/>
<protein>
    <recommendedName>
        <fullName evidence="2">Calpain catalytic domain-containing protein</fullName>
    </recommendedName>
</protein>
<dbReference type="OrthoDB" id="7699650at2759"/>
<dbReference type="GO" id="GO:0006508">
    <property type="term" value="P:proteolysis"/>
    <property type="evidence" value="ECO:0007669"/>
    <property type="project" value="InterPro"/>
</dbReference>
<evidence type="ECO:0000259" key="2">
    <source>
        <dbReference type="Pfam" id="PF00648"/>
    </source>
</evidence>
<evidence type="ECO:0000313" key="4">
    <source>
        <dbReference type="Proteomes" id="UP000821853"/>
    </source>
</evidence>
<keyword evidence="4" id="KW-1185">Reference proteome</keyword>
<proteinExistence type="predicted"/>
<dbReference type="Proteomes" id="UP000821853">
    <property type="component" value="Chromosome 3"/>
</dbReference>
<dbReference type="InterPro" id="IPR038765">
    <property type="entry name" value="Papain-like_cys_pep_sf"/>
</dbReference>
<dbReference type="GO" id="GO:0004198">
    <property type="term" value="F:calcium-dependent cysteine-type endopeptidase activity"/>
    <property type="evidence" value="ECO:0007669"/>
    <property type="project" value="InterPro"/>
</dbReference>
<sequence length="226" mass="24864">MTGAEADRTLRSYKHVCSLASTQAALKCFDRSTHRLDALWAGVCGSNKELFTFAKIILSLSHGNASVERGFSINKDCLVENQKEQSLVAQRIVFDAVSSAGGVASVPLTKRMLQMVRGANARWKEELERTRKERADALRNQRERKRAATALKELELKKQKVFLGCYELLEACSLSDALVDMTGAVVEHLELAGHARSPNLQAPLFDKMLAALDRDKALVCCAISVG</sequence>
<feature type="domain" description="Calpain catalytic" evidence="2">
    <location>
        <begin position="162"/>
        <end position="224"/>
    </location>
</feature>
<dbReference type="InterPro" id="IPR001300">
    <property type="entry name" value="Peptidase_C2_calpain_cat"/>
</dbReference>
<dbReference type="Pfam" id="PF00648">
    <property type="entry name" value="Peptidase_C2"/>
    <property type="match status" value="1"/>
</dbReference>
<dbReference type="AlphaFoldDB" id="A0A9J6G9S3"/>
<dbReference type="SUPFAM" id="SSF54001">
    <property type="entry name" value="Cysteine proteinases"/>
    <property type="match status" value="1"/>
</dbReference>
<organism evidence="3 4">
    <name type="scientific">Haemaphysalis longicornis</name>
    <name type="common">Bush tick</name>
    <dbReference type="NCBI Taxonomy" id="44386"/>
    <lineage>
        <taxon>Eukaryota</taxon>
        <taxon>Metazoa</taxon>
        <taxon>Ecdysozoa</taxon>
        <taxon>Arthropoda</taxon>
        <taxon>Chelicerata</taxon>
        <taxon>Arachnida</taxon>
        <taxon>Acari</taxon>
        <taxon>Parasitiformes</taxon>
        <taxon>Ixodida</taxon>
        <taxon>Ixodoidea</taxon>
        <taxon>Ixodidae</taxon>
        <taxon>Haemaphysalinae</taxon>
        <taxon>Haemaphysalis</taxon>
    </lineage>
</organism>
<evidence type="ECO:0000313" key="3">
    <source>
        <dbReference type="EMBL" id="KAH9372242.1"/>
    </source>
</evidence>
<dbReference type="OMA" id="CDYSELM"/>
<gene>
    <name evidence="3" type="ORF">HPB48_003449</name>
</gene>
<dbReference type="EMBL" id="JABSTR010000005">
    <property type="protein sequence ID" value="KAH9372242.1"/>
    <property type="molecule type" value="Genomic_DNA"/>
</dbReference>
<keyword evidence="1" id="KW-0175">Coiled coil</keyword>
<accession>A0A9J6G9S3</accession>
<name>A0A9J6G9S3_HAELO</name>
<evidence type="ECO:0000256" key="1">
    <source>
        <dbReference type="SAM" id="Coils"/>
    </source>
</evidence>
<feature type="coiled-coil region" evidence="1">
    <location>
        <begin position="113"/>
        <end position="160"/>
    </location>
</feature>